<dbReference type="EMBL" id="JAAMPC010001597">
    <property type="protein sequence ID" value="KAG2239522.1"/>
    <property type="molecule type" value="Genomic_DNA"/>
</dbReference>
<dbReference type="AlphaFoldDB" id="A0A8X7TF88"/>
<dbReference type="GO" id="GO:0004930">
    <property type="term" value="F:G protein-coupled receptor activity"/>
    <property type="evidence" value="ECO:0007669"/>
    <property type="project" value="InterPro"/>
</dbReference>
<dbReference type="PANTHER" id="PTHR34836:SF1">
    <property type="entry name" value="OS09G0428600 PROTEIN"/>
    <property type="match status" value="1"/>
</dbReference>
<dbReference type="InterPro" id="IPR000337">
    <property type="entry name" value="GPCR_3"/>
</dbReference>
<evidence type="ECO:0000259" key="7">
    <source>
        <dbReference type="Pfam" id="PF01094"/>
    </source>
</evidence>
<dbReference type="Gene3D" id="3.40.50.2300">
    <property type="match status" value="1"/>
</dbReference>
<gene>
    <name evidence="8" type="ORF">Bca52824_091667</name>
</gene>
<evidence type="ECO:0000313" key="9">
    <source>
        <dbReference type="Proteomes" id="UP000886595"/>
    </source>
</evidence>
<dbReference type="Proteomes" id="UP000886595">
    <property type="component" value="Unassembled WGS sequence"/>
</dbReference>
<comment type="caution">
    <text evidence="8">The sequence shown here is derived from an EMBL/GenBank/DDBJ whole genome shotgun (WGS) entry which is preliminary data.</text>
</comment>
<organism evidence="8 9">
    <name type="scientific">Brassica carinata</name>
    <name type="common">Ethiopian mustard</name>
    <name type="synonym">Abyssinian cabbage</name>
    <dbReference type="NCBI Taxonomy" id="52824"/>
    <lineage>
        <taxon>Eukaryota</taxon>
        <taxon>Viridiplantae</taxon>
        <taxon>Streptophyta</taxon>
        <taxon>Embryophyta</taxon>
        <taxon>Tracheophyta</taxon>
        <taxon>Spermatophyta</taxon>
        <taxon>Magnoliopsida</taxon>
        <taxon>eudicotyledons</taxon>
        <taxon>Gunneridae</taxon>
        <taxon>Pentapetalae</taxon>
        <taxon>rosids</taxon>
        <taxon>malvids</taxon>
        <taxon>Brassicales</taxon>
        <taxon>Brassicaceae</taxon>
        <taxon>Brassiceae</taxon>
        <taxon>Brassica</taxon>
    </lineage>
</organism>
<dbReference type="InterPro" id="IPR028082">
    <property type="entry name" value="Peripla_BP_I"/>
</dbReference>
<dbReference type="InterPro" id="IPR015683">
    <property type="entry name" value="Ionotropic_Glu_rcpt"/>
</dbReference>
<dbReference type="OrthoDB" id="1111223at2759"/>
<accession>A0A8X7TF88</accession>
<keyword evidence="2" id="KW-0812">Transmembrane</keyword>
<evidence type="ECO:0000256" key="5">
    <source>
        <dbReference type="ARBA" id="ARBA00023170"/>
    </source>
</evidence>
<dbReference type="InterPro" id="IPR001828">
    <property type="entry name" value="ANF_lig-bd_rcpt"/>
</dbReference>
<dbReference type="PANTHER" id="PTHR34836">
    <property type="entry name" value="OS06G0188250 PROTEIN"/>
    <property type="match status" value="1"/>
</dbReference>
<evidence type="ECO:0000256" key="2">
    <source>
        <dbReference type="ARBA" id="ARBA00022692"/>
    </source>
</evidence>
<evidence type="ECO:0000256" key="3">
    <source>
        <dbReference type="ARBA" id="ARBA00022989"/>
    </source>
</evidence>
<sequence>MLTLTLAALYLIKKKEVAAILGPGNSMQAPFIINLGNQSQVPIISFSATSPILDSLRSPYFIRAAHDDSAQVQSISAILKSFRWREAVPIYVENEFGEGILPYLVDAFQENNVRIKYRSAISLHSSNDQIENELLKLMTMPTRVLSCTCYLI</sequence>
<evidence type="ECO:0000313" key="8">
    <source>
        <dbReference type="EMBL" id="KAG2239522.1"/>
    </source>
</evidence>
<keyword evidence="3" id="KW-1133">Transmembrane helix</keyword>
<evidence type="ECO:0000256" key="4">
    <source>
        <dbReference type="ARBA" id="ARBA00023136"/>
    </source>
</evidence>
<keyword evidence="6" id="KW-0325">Glycoprotein</keyword>
<dbReference type="PRINTS" id="PR00248">
    <property type="entry name" value="GPCRMGR"/>
</dbReference>
<keyword evidence="4" id="KW-0472">Membrane</keyword>
<proteinExistence type="predicted"/>
<evidence type="ECO:0000256" key="6">
    <source>
        <dbReference type="ARBA" id="ARBA00023180"/>
    </source>
</evidence>
<dbReference type="GO" id="GO:0016020">
    <property type="term" value="C:membrane"/>
    <property type="evidence" value="ECO:0007669"/>
    <property type="project" value="UniProtKB-SubCell"/>
</dbReference>
<reference evidence="8 9" key="1">
    <citation type="submission" date="2020-02" db="EMBL/GenBank/DDBJ databases">
        <authorList>
            <person name="Ma Q."/>
            <person name="Huang Y."/>
            <person name="Song X."/>
            <person name="Pei D."/>
        </authorList>
    </citation>
    <scope>NUCLEOTIDE SEQUENCE [LARGE SCALE GENOMIC DNA]</scope>
    <source>
        <strain evidence="8">Sxm20200214</strain>
        <tissue evidence="8">Leaf</tissue>
    </source>
</reference>
<dbReference type="SUPFAM" id="SSF53822">
    <property type="entry name" value="Periplasmic binding protein-like I"/>
    <property type="match status" value="1"/>
</dbReference>
<comment type="subcellular location">
    <subcellularLocation>
        <location evidence="1">Membrane</location>
        <topology evidence="1">Multi-pass membrane protein</topology>
    </subcellularLocation>
</comment>
<dbReference type="Pfam" id="PF01094">
    <property type="entry name" value="ANF_receptor"/>
    <property type="match status" value="1"/>
</dbReference>
<keyword evidence="9" id="KW-1185">Reference proteome</keyword>
<evidence type="ECO:0000256" key="1">
    <source>
        <dbReference type="ARBA" id="ARBA00004141"/>
    </source>
</evidence>
<feature type="domain" description="Receptor ligand binding region" evidence="7">
    <location>
        <begin position="7"/>
        <end position="146"/>
    </location>
</feature>
<keyword evidence="5" id="KW-0675">Receptor</keyword>
<protein>
    <recommendedName>
        <fullName evidence="7">Receptor ligand binding region domain-containing protein</fullName>
    </recommendedName>
</protein>
<name>A0A8X7TF88_BRACI</name>